<dbReference type="AlphaFoldDB" id="A0AAX1N301"/>
<sequence>MYLLIFLSIILSPILSNSSSEKRIAESKVVFEVINHQAENMDDIPLEIYQKDQLIAKFYTKKLTAISLPVEDYQFKVFYCDDTYTINTTLHKSRHHLVFVLDEKPCNEPLLLLK</sequence>
<keyword evidence="2" id="KW-1185">Reference proteome</keyword>
<name>A0AAX1N301_9BACT</name>
<gene>
    <name evidence="1" type="ORF">KMW28_18520</name>
</gene>
<protein>
    <submittedName>
        <fullName evidence="1">Uncharacterized protein</fullName>
    </submittedName>
</protein>
<dbReference type="KEGG" id="fya:KMW28_18520"/>
<evidence type="ECO:0000313" key="2">
    <source>
        <dbReference type="Proteomes" id="UP000678679"/>
    </source>
</evidence>
<dbReference type="Proteomes" id="UP000678679">
    <property type="component" value="Chromosome 1"/>
</dbReference>
<reference evidence="1 2" key="1">
    <citation type="submission" date="2021-05" db="EMBL/GenBank/DDBJ databases">
        <title>Comparative genomic studies on the polysaccharide-degrading batcterial strains of the Flammeovirga genus.</title>
        <authorList>
            <person name="Zewei F."/>
            <person name="Zheng Z."/>
            <person name="Yu L."/>
            <person name="Ruyue G."/>
            <person name="Yanhong M."/>
            <person name="Yuanyuan C."/>
            <person name="Jingyan G."/>
            <person name="Wenjun H."/>
        </authorList>
    </citation>
    <scope>NUCLEOTIDE SEQUENCE [LARGE SCALE GENOMIC DNA]</scope>
    <source>
        <strain evidence="1 2">NBRC:100898</strain>
    </source>
</reference>
<accession>A0AAX1N301</accession>
<proteinExistence type="predicted"/>
<evidence type="ECO:0000313" key="1">
    <source>
        <dbReference type="EMBL" id="QWG01622.1"/>
    </source>
</evidence>
<dbReference type="EMBL" id="CP076132">
    <property type="protein sequence ID" value="QWG01622.1"/>
    <property type="molecule type" value="Genomic_DNA"/>
</dbReference>
<dbReference type="RefSeq" id="WP_169666783.1">
    <property type="nucleotide sequence ID" value="NZ_CP076132.1"/>
</dbReference>
<organism evidence="1 2">
    <name type="scientific">Flammeovirga yaeyamensis</name>
    <dbReference type="NCBI Taxonomy" id="367791"/>
    <lineage>
        <taxon>Bacteria</taxon>
        <taxon>Pseudomonadati</taxon>
        <taxon>Bacteroidota</taxon>
        <taxon>Cytophagia</taxon>
        <taxon>Cytophagales</taxon>
        <taxon>Flammeovirgaceae</taxon>
        <taxon>Flammeovirga</taxon>
    </lineage>
</organism>